<dbReference type="EMBL" id="JACBZD010000001">
    <property type="protein sequence ID" value="NYI03214.1"/>
    <property type="molecule type" value="Genomic_DNA"/>
</dbReference>
<keyword evidence="3" id="KW-1185">Reference proteome</keyword>
<accession>A0A852ZQT4</accession>
<dbReference type="RefSeq" id="WP_179812309.1">
    <property type="nucleotide sequence ID" value="NZ_JACBZD010000001.1"/>
</dbReference>
<dbReference type="Proteomes" id="UP000567795">
    <property type="component" value="Unassembled WGS sequence"/>
</dbReference>
<evidence type="ECO:0000256" key="1">
    <source>
        <dbReference type="SAM" id="MobiDB-lite"/>
    </source>
</evidence>
<organism evidence="2 3">
    <name type="scientific">Allostreptomyces psammosilenae</name>
    <dbReference type="NCBI Taxonomy" id="1892865"/>
    <lineage>
        <taxon>Bacteria</taxon>
        <taxon>Bacillati</taxon>
        <taxon>Actinomycetota</taxon>
        <taxon>Actinomycetes</taxon>
        <taxon>Kitasatosporales</taxon>
        <taxon>Streptomycetaceae</taxon>
        <taxon>Allostreptomyces</taxon>
    </lineage>
</organism>
<gene>
    <name evidence="2" type="ORF">FHU37_000157</name>
</gene>
<sequence length="126" mass="14716">MNDYAARVTPPGWPRQVRPPGAPDWERTAVNWLFDLCPPEYRRHTTLRRHPVLLARMARQHVESAVQAARRGYSTARMELAERVPPQTVEELMRVYEHEGARLVSLTRQVQLVEDALNGVRWRPRL</sequence>
<dbReference type="AlphaFoldDB" id="A0A852ZQT4"/>
<evidence type="ECO:0000313" key="2">
    <source>
        <dbReference type="EMBL" id="NYI03214.1"/>
    </source>
</evidence>
<feature type="region of interest" description="Disordered" evidence="1">
    <location>
        <begin position="1"/>
        <end position="20"/>
    </location>
</feature>
<proteinExistence type="predicted"/>
<evidence type="ECO:0000313" key="3">
    <source>
        <dbReference type="Proteomes" id="UP000567795"/>
    </source>
</evidence>
<comment type="caution">
    <text evidence="2">The sequence shown here is derived from an EMBL/GenBank/DDBJ whole genome shotgun (WGS) entry which is preliminary data.</text>
</comment>
<reference evidence="2 3" key="1">
    <citation type="submission" date="2020-07" db="EMBL/GenBank/DDBJ databases">
        <title>Sequencing the genomes of 1000 actinobacteria strains.</title>
        <authorList>
            <person name="Klenk H.-P."/>
        </authorList>
    </citation>
    <scope>NUCLEOTIDE SEQUENCE [LARGE SCALE GENOMIC DNA]</scope>
    <source>
        <strain evidence="2 3">DSM 42178</strain>
    </source>
</reference>
<name>A0A852ZQT4_9ACTN</name>
<protein>
    <submittedName>
        <fullName evidence="2">Uncharacterized protein</fullName>
    </submittedName>
</protein>